<dbReference type="SUPFAM" id="SSF57016">
    <property type="entry name" value="Plant lectins/antimicrobial peptides"/>
    <property type="match status" value="1"/>
</dbReference>
<keyword evidence="5" id="KW-0378">Hydrolase</keyword>
<keyword evidence="8" id="KW-1015">Disulfide bond</keyword>
<keyword evidence="4 10" id="KW-0732">Signal</keyword>
<feature type="signal peptide" evidence="10">
    <location>
        <begin position="1"/>
        <end position="16"/>
    </location>
</feature>
<dbReference type="PROSITE" id="PS51677">
    <property type="entry name" value="NODB"/>
    <property type="match status" value="1"/>
</dbReference>
<feature type="region of interest" description="Disordered" evidence="9">
    <location>
        <begin position="235"/>
        <end position="261"/>
    </location>
</feature>
<reference evidence="13 14" key="1">
    <citation type="journal article" date="2014" name="Genome Announc.">
        <title>Draft genome sequence of the pathogenic fungus Scedosporium apiospermum.</title>
        <authorList>
            <person name="Vandeputte P."/>
            <person name="Ghamrawi S."/>
            <person name="Rechenmann M."/>
            <person name="Iltis A."/>
            <person name="Giraud S."/>
            <person name="Fleury M."/>
            <person name="Thornton C."/>
            <person name="Delhaes L."/>
            <person name="Meyer W."/>
            <person name="Papon N."/>
            <person name="Bouchara J.P."/>
        </authorList>
    </citation>
    <scope>NUCLEOTIDE SEQUENCE [LARGE SCALE GENOMIC DNA]</scope>
    <source>
        <strain evidence="13 14">IHEM 14462</strain>
    </source>
</reference>
<dbReference type="GO" id="GO:0008061">
    <property type="term" value="F:chitin binding"/>
    <property type="evidence" value="ECO:0007669"/>
    <property type="project" value="UniProtKB-UniRule"/>
</dbReference>
<evidence type="ECO:0000256" key="10">
    <source>
        <dbReference type="SAM" id="SignalP"/>
    </source>
</evidence>
<dbReference type="EMBL" id="JOWA01000011">
    <property type="protein sequence ID" value="KEZ46940.1"/>
    <property type="molecule type" value="Genomic_DNA"/>
</dbReference>
<evidence type="ECO:0000256" key="1">
    <source>
        <dbReference type="ARBA" id="ARBA00001941"/>
    </source>
</evidence>
<dbReference type="PANTHER" id="PTHR46471">
    <property type="entry name" value="CHITIN DEACETYLASE"/>
    <property type="match status" value="1"/>
</dbReference>
<dbReference type="InterPro" id="IPR036861">
    <property type="entry name" value="Endochitinase-like_sf"/>
</dbReference>
<gene>
    <name evidence="13" type="ORF">SAPIO_CDS0289</name>
</gene>
<dbReference type="GeneID" id="27718441"/>
<organism evidence="13 14">
    <name type="scientific">Pseudallescheria apiosperma</name>
    <name type="common">Scedosporium apiospermum</name>
    <dbReference type="NCBI Taxonomy" id="563466"/>
    <lineage>
        <taxon>Eukaryota</taxon>
        <taxon>Fungi</taxon>
        <taxon>Dikarya</taxon>
        <taxon>Ascomycota</taxon>
        <taxon>Pezizomycotina</taxon>
        <taxon>Sordariomycetes</taxon>
        <taxon>Hypocreomycetidae</taxon>
        <taxon>Microascales</taxon>
        <taxon>Microascaceae</taxon>
        <taxon>Scedosporium</taxon>
    </lineage>
</organism>
<keyword evidence="3" id="KW-0479">Metal-binding</keyword>
<evidence type="ECO:0000259" key="11">
    <source>
        <dbReference type="PROSITE" id="PS50941"/>
    </source>
</evidence>
<dbReference type="Gene3D" id="3.20.20.370">
    <property type="entry name" value="Glycoside hydrolase/deacetylase"/>
    <property type="match status" value="1"/>
</dbReference>
<evidence type="ECO:0000256" key="5">
    <source>
        <dbReference type="ARBA" id="ARBA00022801"/>
    </source>
</evidence>
<dbReference type="Proteomes" id="UP000028545">
    <property type="component" value="Unassembled WGS sequence"/>
</dbReference>
<sequence length="309" mass="33573">MSTRYLLAGLLAGAAASPFANIESRTLPFGSLIYSCTVPNTVALTFDDGPFDYTEHVLDLFDQYDAKATFFLNGHNWGYMTDRPDTVVRMINEGHQVGSHTWSHPDLALLTPEQVTDQMIELEHAFIEVIGKIPTYMRPPFFSYNSETLRVLGDLGYHVIHANIDTLDWSFQDVCKINTSIDLFVEGITNGGSIVLAHDVHALTAYTLVPAMLEAVKLRGLRAVTVGECLGDPQANWYRDSRDGTTPPGTGEPQPPTGGVHPDGICGGPNKYVCGVEGYPCCSAYGYCGFSIDHCGAGCNPEFGTCGFS</sequence>
<dbReference type="AlphaFoldDB" id="A0A084GHX8"/>
<feature type="domain" description="NodB homology" evidence="12">
    <location>
        <begin position="40"/>
        <end position="224"/>
    </location>
</feature>
<name>A0A084GHX8_PSEDA</name>
<dbReference type="GO" id="GO:0016810">
    <property type="term" value="F:hydrolase activity, acting on carbon-nitrogen (but not peptide) bonds"/>
    <property type="evidence" value="ECO:0007669"/>
    <property type="project" value="InterPro"/>
</dbReference>
<feature type="disulfide bond" evidence="8">
    <location>
        <begin position="281"/>
        <end position="295"/>
    </location>
</feature>
<dbReference type="InterPro" id="IPR001002">
    <property type="entry name" value="Chitin-bd_1"/>
</dbReference>
<dbReference type="VEuPathDB" id="FungiDB:SAPIO_CDS0289"/>
<dbReference type="KEGG" id="sapo:SAPIO_CDS0289"/>
<evidence type="ECO:0000256" key="3">
    <source>
        <dbReference type="ARBA" id="ARBA00022723"/>
    </source>
</evidence>
<keyword evidence="7" id="KW-0170">Cobalt</keyword>
<evidence type="ECO:0000313" key="14">
    <source>
        <dbReference type="Proteomes" id="UP000028545"/>
    </source>
</evidence>
<dbReference type="SUPFAM" id="SSF88713">
    <property type="entry name" value="Glycoside hydrolase/deacetylase"/>
    <property type="match status" value="1"/>
</dbReference>
<dbReference type="PROSITE" id="PS50941">
    <property type="entry name" value="CHIT_BIND_I_2"/>
    <property type="match status" value="1"/>
</dbReference>
<proteinExistence type="predicted"/>
<evidence type="ECO:0000256" key="2">
    <source>
        <dbReference type="ARBA" id="ARBA00022669"/>
    </source>
</evidence>
<dbReference type="GO" id="GO:0046872">
    <property type="term" value="F:metal ion binding"/>
    <property type="evidence" value="ECO:0007669"/>
    <property type="project" value="UniProtKB-KW"/>
</dbReference>
<evidence type="ECO:0000313" key="13">
    <source>
        <dbReference type="EMBL" id="KEZ46940.1"/>
    </source>
</evidence>
<dbReference type="InterPro" id="IPR011330">
    <property type="entry name" value="Glyco_hydro/deAcase_b/a-brl"/>
</dbReference>
<evidence type="ECO:0000256" key="7">
    <source>
        <dbReference type="ARBA" id="ARBA00023285"/>
    </source>
</evidence>
<comment type="caution">
    <text evidence="8">Lacks conserved residue(s) required for the propagation of feature annotation.</text>
</comment>
<dbReference type="Gene3D" id="3.30.60.10">
    <property type="entry name" value="Endochitinase-like"/>
    <property type="match status" value="1"/>
</dbReference>
<feature type="chain" id="PRO_5001775764" description="Chitin deacetylase" evidence="10">
    <location>
        <begin position="17"/>
        <end position="309"/>
    </location>
</feature>
<evidence type="ECO:0008006" key="15">
    <source>
        <dbReference type="Google" id="ProtNLM"/>
    </source>
</evidence>
<keyword evidence="14" id="KW-1185">Reference proteome</keyword>
<evidence type="ECO:0000256" key="4">
    <source>
        <dbReference type="ARBA" id="ARBA00022729"/>
    </source>
</evidence>
<dbReference type="CDD" id="cd10951">
    <property type="entry name" value="CE4_ClCDA_like"/>
    <property type="match status" value="1"/>
</dbReference>
<accession>A0A084GHX8</accession>
<evidence type="ECO:0000256" key="8">
    <source>
        <dbReference type="PROSITE-ProRule" id="PRU00261"/>
    </source>
</evidence>
<dbReference type="Pfam" id="PF01522">
    <property type="entry name" value="Polysacc_deac_1"/>
    <property type="match status" value="1"/>
</dbReference>
<feature type="domain" description="Chitin-binding type-1" evidence="11">
    <location>
        <begin position="263"/>
        <end position="308"/>
    </location>
</feature>
<dbReference type="OMA" id="HAFIEVI"/>
<dbReference type="InterPro" id="IPR002509">
    <property type="entry name" value="NODB_dom"/>
</dbReference>
<evidence type="ECO:0000256" key="6">
    <source>
        <dbReference type="ARBA" id="ARBA00023277"/>
    </source>
</evidence>
<dbReference type="GO" id="GO:0005975">
    <property type="term" value="P:carbohydrate metabolic process"/>
    <property type="evidence" value="ECO:0007669"/>
    <property type="project" value="InterPro"/>
</dbReference>
<protein>
    <recommendedName>
        <fullName evidence="15">Chitin deacetylase</fullName>
    </recommendedName>
</protein>
<dbReference type="CDD" id="cd11618">
    <property type="entry name" value="ChtBD1_1"/>
    <property type="match status" value="1"/>
</dbReference>
<keyword evidence="6" id="KW-0119">Carbohydrate metabolism</keyword>
<comment type="caution">
    <text evidence="13">The sequence shown here is derived from an EMBL/GenBank/DDBJ whole genome shotgun (WGS) entry which is preliminary data.</text>
</comment>
<dbReference type="HOGENOM" id="CLU_021264_11_1_1"/>
<keyword evidence="2 8" id="KW-0147">Chitin-binding</keyword>
<evidence type="ECO:0000256" key="9">
    <source>
        <dbReference type="SAM" id="MobiDB-lite"/>
    </source>
</evidence>
<dbReference type="RefSeq" id="XP_016646739.1">
    <property type="nucleotide sequence ID" value="XM_016783106.1"/>
</dbReference>
<evidence type="ECO:0000259" key="12">
    <source>
        <dbReference type="PROSITE" id="PS51677"/>
    </source>
</evidence>
<dbReference type="PANTHER" id="PTHR46471:SF2">
    <property type="entry name" value="CHITIN DEACETYLASE-RELATED"/>
    <property type="match status" value="1"/>
</dbReference>
<comment type="cofactor">
    <cofactor evidence="1">
        <name>Co(2+)</name>
        <dbReference type="ChEBI" id="CHEBI:48828"/>
    </cofactor>
</comment>
<dbReference type="OrthoDB" id="407355at2759"/>